<reference evidence="7" key="1">
    <citation type="journal article" date="2011" name="Genome Biol.">
        <title>Comparative genomics of the social amoebae Dictyostelium discoideum and Dictyostelium purpureum.</title>
        <authorList>
            <consortium name="US DOE Joint Genome Institute (JGI-PGF)"/>
            <person name="Sucgang R."/>
            <person name="Kuo A."/>
            <person name="Tian X."/>
            <person name="Salerno W."/>
            <person name="Parikh A."/>
            <person name="Feasley C.L."/>
            <person name="Dalin E."/>
            <person name="Tu H."/>
            <person name="Huang E."/>
            <person name="Barry K."/>
            <person name="Lindquist E."/>
            <person name="Shapiro H."/>
            <person name="Bruce D."/>
            <person name="Schmutz J."/>
            <person name="Salamov A."/>
            <person name="Fey P."/>
            <person name="Gaudet P."/>
            <person name="Anjard C."/>
            <person name="Babu M.M."/>
            <person name="Basu S."/>
            <person name="Bushmanova Y."/>
            <person name="van der Wel H."/>
            <person name="Katoh-Kurasawa M."/>
            <person name="Dinh C."/>
            <person name="Coutinho P.M."/>
            <person name="Saito T."/>
            <person name="Elias M."/>
            <person name="Schaap P."/>
            <person name="Kay R.R."/>
            <person name="Henrissat B."/>
            <person name="Eichinger L."/>
            <person name="Rivero F."/>
            <person name="Putnam N.H."/>
            <person name="West C.M."/>
            <person name="Loomis W.F."/>
            <person name="Chisholm R.L."/>
            <person name="Shaulsky G."/>
            <person name="Strassmann J.E."/>
            <person name="Queller D.C."/>
            <person name="Kuspa A."/>
            <person name="Grigoriev I.V."/>
        </authorList>
    </citation>
    <scope>NUCLEOTIDE SEQUENCE [LARGE SCALE GENOMIC DNA]</scope>
    <source>
        <strain evidence="7">QSDP1</strain>
    </source>
</reference>
<dbReference type="RefSeq" id="XP_003288607.1">
    <property type="nucleotide sequence ID" value="XM_003288559.1"/>
</dbReference>
<dbReference type="PRINTS" id="PR01245">
    <property type="entry name" value="RAD1REC1"/>
</dbReference>
<dbReference type="InterPro" id="IPR046938">
    <property type="entry name" value="DNA_clamp_sf"/>
</dbReference>
<dbReference type="eggNOG" id="KOG3194">
    <property type="taxonomic scope" value="Eukaryota"/>
</dbReference>
<dbReference type="Pfam" id="PF02144">
    <property type="entry name" value="Rad1"/>
    <property type="match status" value="1"/>
</dbReference>
<dbReference type="STRING" id="5786.F0ZMH0"/>
<evidence type="ECO:0000256" key="2">
    <source>
        <dbReference type="ARBA" id="ARBA00010991"/>
    </source>
</evidence>
<dbReference type="FunCoup" id="F0ZMH0">
    <property type="interactions" value="247"/>
</dbReference>
<evidence type="ECO:0000256" key="5">
    <source>
        <dbReference type="ARBA" id="ARBA00023242"/>
    </source>
</evidence>
<dbReference type="FunFam" id="3.70.10.10:FF:000029">
    <property type="entry name" value="DNA damage checkpoint control protein rad1"/>
    <property type="match status" value="1"/>
</dbReference>
<comment type="subcellular location">
    <subcellularLocation>
        <location evidence="1">Nucleus</location>
    </subcellularLocation>
</comment>
<organism evidence="6 7">
    <name type="scientific">Dictyostelium purpureum</name>
    <name type="common">Slime mold</name>
    <dbReference type="NCBI Taxonomy" id="5786"/>
    <lineage>
        <taxon>Eukaryota</taxon>
        <taxon>Amoebozoa</taxon>
        <taxon>Evosea</taxon>
        <taxon>Eumycetozoa</taxon>
        <taxon>Dictyostelia</taxon>
        <taxon>Dictyosteliales</taxon>
        <taxon>Dictyosteliaceae</taxon>
        <taxon>Dictyostelium</taxon>
    </lineage>
</organism>
<dbReference type="GO" id="GO:0000077">
    <property type="term" value="P:DNA damage checkpoint signaling"/>
    <property type="evidence" value="ECO:0000318"/>
    <property type="project" value="GO_Central"/>
</dbReference>
<evidence type="ECO:0000256" key="3">
    <source>
        <dbReference type="ARBA" id="ARBA00022763"/>
    </source>
</evidence>
<gene>
    <name evidence="6" type="ORF">DICPUDRAFT_34318</name>
</gene>
<keyword evidence="3" id="KW-0227">DNA damage</keyword>
<dbReference type="GO" id="GO:0006281">
    <property type="term" value="P:DNA repair"/>
    <property type="evidence" value="ECO:0000318"/>
    <property type="project" value="GO_Central"/>
</dbReference>
<evidence type="ECO:0000256" key="1">
    <source>
        <dbReference type="ARBA" id="ARBA00004123"/>
    </source>
</evidence>
<dbReference type="PANTHER" id="PTHR10870:SF0">
    <property type="entry name" value="CELL CYCLE CHECKPOINT PROTEIN RAD1"/>
    <property type="match status" value="1"/>
</dbReference>
<comment type="similarity">
    <text evidence="2">Belongs to the rad1 family.</text>
</comment>
<dbReference type="AlphaFoldDB" id="F0ZMH0"/>
<dbReference type="KEGG" id="dpp:DICPUDRAFT_34318"/>
<dbReference type="Proteomes" id="UP000001064">
    <property type="component" value="Unassembled WGS sequence"/>
</dbReference>
<dbReference type="OrthoDB" id="337581at2759"/>
<accession>F0ZMH0</accession>
<dbReference type="SUPFAM" id="SSF55979">
    <property type="entry name" value="DNA clamp"/>
    <property type="match status" value="1"/>
</dbReference>
<name>F0ZMH0_DICPU</name>
<keyword evidence="5" id="KW-0539">Nucleus</keyword>
<dbReference type="GO" id="GO:0030896">
    <property type="term" value="C:checkpoint clamp complex"/>
    <property type="evidence" value="ECO:0000318"/>
    <property type="project" value="GO_Central"/>
</dbReference>
<dbReference type="Gene3D" id="3.70.10.10">
    <property type="match status" value="1"/>
</dbReference>
<keyword evidence="7" id="KW-1185">Reference proteome</keyword>
<evidence type="ECO:0000256" key="4">
    <source>
        <dbReference type="ARBA" id="ARBA00023204"/>
    </source>
</evidence>
<proteinExistence type="inferred from homology"/>
<keyword evidence="4" id="KW-0234">DNA repair</keyword>
<dbReference type="OMA" id="WSQAYKF"/>
<dbReference type="VEuPathDB" id="AmoebaDB:DICPUDRAFT_34318"/>
<dbReference type="InterPro" id="IPR003021">
    <property type="entry name" value="Rad1_Rec1_Rad17"/>
</dbReference>
<sequence length="306" mass="34417">MNDGIDPSNTSETLTFVAKAENAYDISQVLNTIYKPETDKNKKKDIQQYVTVKIGPAGIHFIVEEGKHYQGRVSFKSTFFQEYHFTPNLTGVVADQNQQEVMFRISLSMILDSLTIFGNSGYTQVQFLYKGYGSPLVLLLEEGNGGVETHCSIKTLEADDTLEFDLITPVSNKILIESENLLEAFGELDFTSTILNIALTPESPFFVLSTSGQMGSFKMEYCKKDTPDEIFEFFDLSNNINFNYQLALIKPCIKALTLAKKTRLTLTQEGLLSFTHIIPIGSQQHLVEFFILATTNQFDEDINIAF</sequence>
<evidence type="ECO:0000313" key="6">
    <source>
        <dbReference type="EMBL" id="EGC34853.1"/>
    </source>
</evidence>
<dbReference type="GeneID" id="10502037"/>
<protein>
    <submittedName>
        <fullName evidence="6">Uncharacterized protein</fullName>
    </submittedName>
</protein>
<dbReference type="InParanoid" id="F0ZMH0"/>
<evidence type="ECO:0000313" key="7">
    <source>
        <dbReference type="Proteomes" id="UP000001064"/>
    </source>
</evidence>
<dbReference type="PANTHER" id="PTHR10870">
    <property type="entry name" value="CELL CYCLE CHECKPOINT PROTEIN RAD1"/>
    <property type="match status" value="1"/>
</dbReference>
<dbReference type="EMBL" id="GL871080">
    <property type="protein sequence ID" value="EGC34853.1"/>
    <property type="molecule type" value="Genomic_DNA"/>
</dbReference>